<reference evidence="3 4" key="1">
    <citation type="submission" date="2023-09" db="EMBL/GenBank/DDBJ databases">
        <authorList>
            <person name="Rey-Velasco X."/>
        </authorList>
    </citation>
    <scope>NUCLEOTIDE SEQUENCE [LARGE SCALE GENOMIC DNA]</scope>
    <source>
        <strain evidence="3 4">F394</strain>
    </source>
</reference>
<dbReference type="EMBL" id="JAVRHT010000001">
    <property type="protein sequence ID" value="MDT0630134.1"/>
    <property type="molecule type" value="Genomic_DNA"/>
</dbReference>
<dbReference type="Proteomes" id="UP001267426">
    <property type="component" value="Unassembled WGS sequence"/>
</dbReference>
<evidence type="ECO:0000256" key="1">
    <source>
        <dbReference type="SAM" id="SignalP"/>
    </source>
</evidence>
<proteinExistence type="predicted"/>
<evidence type="ECO:0000313" key="3">
    <source>
        <dbReference type="EMBL" id="MDT0630134.1"/>
    </source>
</evidence>
<dbReference type="Gene3D" id="3.40.50.1820">
    <property type="entry name" value="alpha/beta hydrolase"/>
    <property type="match status" value="1"/>
</dbReference>
<dbReference type="PANTHER" id="PTHR43798:SF5">
    <property type="entry name" value="MONOACYLGLYCEROL LIPASE ABHD6"/>
    <property type="match status" value="1"/>
</dbReference>
<dbReference type="PRINTS" id="PR00111">
    <property type="entry name" value="ABHYDROLASE"/>
</dbReference>
<name>A0ABU3BLG7_9BACT</name>
<dbReference type="RefSeq" id="WP_311661060.1">
    <property type="nucleotide sequence ID" value="NZ_JAVRHT010000001.1"/>
</dbReference>
<evidence type="ECO:0000313" key="4">
    <source>
        <dbReference type="Proteomes" id="UP001267426"/>
    </source>
</evidence>
<organism evidence="3 4">
    <name type="scientific">Rubrivirga litoralis</name>
    <dbReference type="NCBI Taxonomy" id="3075598"/>
    <lineage>
        <taxon>Bacteria</taxon>
        <taxon>Pseudomonadati</taxon>
        <taxon>Rhodothermota</taxon>
        <taxon>Rhodothermia</taxon>
        <taxon>Rhodothermales</taxon>
        <taxon>Rubricoccaceae</taxon>
        <taxon>Rubrivirga</taxon>
    </lineage>
</organism>
<dbReference type="PRINTS" id="PR00412">
    <property type="entry name" value="EPOXHYDRLASE"/>
</dbReference>
<feature type="signal peptide" evidence="1">
    <location>
        <begin position="1"/>
        <end position="16"/>
    </location>
</feature>
<keyword evidence="4" id="KW-1185">Reference proteome</keyword>
<sequence length="307" mass="31227">MIALLLALAVPLAAPADTTLPHYPGPVEAVEVGGRALAVYDTGGAGEPVVLVHGLGSNLSFWRATIPALEAAGRRVVALDLPGYGLSDKADVSGTMADFADAVAGVMDARGVDQADLVGVSMGGQIALTLALDRPARVRRLALLSPAGIETFTDAEAAMLKGLMTPAAIAATPPAQAEANVRANYSAYDADRDGWILEQRAAVTARDDVPDYAAANAASVAGMLDGPVHARLGGVAAPTLVVFGADDALIPNRYLHPALSTAAVAEAARAIPNAEVHLVSGAGHLVMLERPDTVNALLVGFLAEPAD</sequence>
<dbReference type="Pfam" id="PF00561">
    <property type="entry name" value="Abhydrolase_1"/>
    <property type="match status" value="1"/>
</dbReference>
<accession>A0ABU3BLG7</accession>
<dbReference type="InterPro" id="IPR029058">
    <property type="entry name" value="AB_hydrolase_fold"/>
</dbReference>
<dbReference type="PANTHER" id="PTHR43798">
    <property type="entry name" value="MONOACYLGLYCEROL LIPASE"/>
    <property type="match status" value="1"/>
</dbReference>
<protein>
    <submittedName>
        <fullName evidence="3">Alpha/beta fold hydrolase</fullName>
    </submittedName>
</protein>
<gene>
    <name evidence="3" type="ORF">RM540_00095</name>
</gene>
<feature type="chain" id="PRO_5047533641" evidence="1">
    <location>
        <begin position="17"/>
        <end position="307"/>
    </location>
</feature>
<feature type="domain" description="AB hydrolase-1" evidence="2">
    <location>
        <begin position="48"/>
        <end position="291"/>
    </location>
</feature>
<dbReference type="InterPro" id="IPR000639">
    <property type="entry name" value="Epox_hydrolase-like"/>
</dbReference>
<dbReference type="GO" id="GO:0016787">
    <property type="term" value="F:hydrolase activity"/>
    <property type="evidence" value="ECO:0007669"/>
    <property type="project" value="UniProtKB-KW"/>
</dbReference>
<comment type="caution">
    <text evidence="3">The sequence shown here is derived from an EMBL/GenBank/DDBJ whole genome shotgun (WGS) entry which is preliminary data.</text>
</comment>
<keyword evidence="1" id="KW-0732">Signal</keyword>
<evidence type="ECO:0000259" key="2">
    <source>
        <dbReference type="Pfam" id="PF00561"/>
    </source>
</evidence>
<dbReference type="InterPro" id="IPR000073">
    <property type="entry name" value="AB_hydrolase_1"/>
</dbReference>
<keyword evidence="3" id="KW-0378">Hydrolase</keyword>
<dbReference type="SUPFAM" id="SSF53474">
    <property type="entry name" value="alpha/beta-Hydrolases"/>
    <property type="match status" value="1"/>
</dbReference>
<dbReference type="InterPro" id="IPR050266">
    <property type="entry name" value="AB_hydrolase_sf"/>
</dbReference>